<dbReference type="EMBL" id="QUMQ01000001">
    <property type="protein sequence ID" value="REF98684.1"/>
    <property type="molecule type" value="Genomic_DNA"/>
</dbReference>
<keyword evidence="1" id="KW-0812">Transmembrane</keyword>
<name>A0A3D9ZPX6_9ACTN</name>
<keyword evidence="1" id="KW-1133">Transmembrane helix</keyword>
<evidence type="ECO:0000313" key="2">
    <source>
        <dbReference type="EMBL" id="REF98684.1"/>
    </source>
</evidence>
<dbReference type="Proteomes" id="UP000256913">
    <property type="component" value="Unassembled WGS sequence"/>
</dbReference>
<keyword evidence="1" id="KW-0472">Membrane</keyword>
<evidence type="ECO:0000256" key="1">
    <source>
        <dbReference type="SAM" id="Phobius"/>
    </source>
</evidence>
<comment type="caution">
    <text evidence="2">The sequence shown here is derived from an EMBL/GenBank/DDBJ whole genome shotgun (WGS) entry which is preliminary data.</text>
</comment>
<keyword evidence="3" id="KW-1185">Reference proteome</keyword>
<sequence length="193" mass="21990">MELVTRMEEEAPDGYVSFVDRHLVSLRFESAQLAGDAWHAEEIYPEVLSDVAARWHRLELLARWFGRQSAADDYLRQVLSTRAKRWRAEQIYEVEMVVLKADAVIEPLKTEAPSTQSAGLARYKRTGPGRSSIGLKQARFLSPLRRPPTPRAEASIAWFHAYEAYRRRKRVAVVIALIVVMAALMNLRATGQI</sequence>
<dbReference type="RefSeq" id="WP_147315575.1">
    <property type="nucleotide sequence ID" value="NZ_BONB01000088.1"/>
</dbReference>
<protein>
    <submittedName>
        <fullName evidence="2">Uncharacterized protein</fullName>
    </submittedName>
</protein>
<accession>A0A3D9ZPX6</accession>
<proteinExistence type="predicted"/>
<gene>
    <name evidence="2" type="ORF">DFJ67_4702</name>
</gene>
<organism evidence="2 3">
    <name type="scientific">Asanoa ferruginea</name>
    <dbReference type="NCBI Taxonomy" id="53367"/>
    <lineage>
        <taxon>Bacteria</taxon>
        <taxon>Bacillati</taxon>
        <taxon>Actinomycetota</taxon>
        <taxon>Actinomycetes</taxon>
        <taxon>Micromonosporales</taxon>
        <taxon>Micromonosporaceae</taxon>
        <taxon>Asanoa</taxon>
    </lineage>
</organism>
<dbReference type="OrthoDB" id="3291369at2"/>
<reference evidence="2 3" key="1">
    <citation type="submission" date="2018-08" db="EMBL/GenBank/DDBJ databases">
        <title>Sequencing the genomes of 1000 actinobacteria strains.</title>
        <authorList>
            <person name="Klenk H.-P."/>
        </authorList>
    </citation>
    <scope>NUCLEOTIDE SEQUENCE [LARGE SCALE GENOMIC DNA]</scope>
    <source>
        <strain evidence="2 3">DSM 44099</strain>
    </source>
</reference>
<evidence type="ECO:0000313" key="3">
    <source>
        <dbReference type="Proteomes" id="UP000256913"/>
    </source>
</evidence>
<dbReference type="AlphaFoldDB" id="A0A3D9ZPX6"/>
<feature type="transmembrane region" description="Helical" evidence="1">
    <location>
        <begin position="171"/>
        <end position="189"/>
    </location>
</feature>